<dbReference type="GO" id="GO:0004674">
    <property type="term" value="F:protein serine/threonine kinase activity"/>
    <property type="evidence" value="ECO:0007669"/>
    <property type="project" value="UniProtKB-KW"/>
</dbReference>
<dbReference type="InterPro" id="IPR051334">
    <property type="entry name" value="SRPK"/>
</dbReference>
<dbReference type="PANTHER" id="PTHR47634:SF9">
    <property type="entry name" value="PROTEIN KINASE DOMAIN-CONTAINING PROTEIN-RELATED"/>
    <property type="match status" value="1"/>
</dbReference>
<evidence type="ECO:0000313" key="9">
    <source>
        <dbReference type="EMBL" id="KAF1960869.1"/>
    </source>
</evidence>
<keyword evidence="6" id="KW-0067">ATP-binding</keyword>
<keyword evidence="4" id="KW-0547">Nucleotide-binding</keyword>
<dbReference type="GO" id="GO:0005737">
    <property type="term" value="C:cytoplasm"/>
    <property type="evidence" value="ECO:0007669"/>
    <property type="project" value="TreeGrafter"/>
</dbReference>
<evidence type="ECO:0000256" key="1">
    <source>
        <dbReference type="ARBA" id="ARBA00012513"/>
    </source>
</evidence>
<sequence length="88" mass="9833">MADNESQSPQLVYVPEVDLEGFEEYTIGGYHPITLGDTFQDGRYQVVHQLGFGSYSTIWLARDKRSERYVSLKVLVASEASKSTEGAI</sequence>
<dbReference type="SUPFAM" id="SSF56112">
    <property type="entry name" value="Protein kinase-like (PK-like)"/>
    <property type="match status" value="1"/>
</dbReference>
<dbReference type="Proteomes" id="UP000800035">
    <property type="component" value="Unassembled WGS sequence"/>
</dbReference>
<dbReference type="GO" id="GO:0050684">
    <property type="term" value="P:regulation of mRNA processing"/>
    <property type="evidence" value="ECO:0007669"/>
    <property type="project" value="TreeGrafter"/>
</dbReference>
<evidence type="ECO:0000256" key="8">
    <source>
        <dbReference type="ARBA" id="ARBA00048679"/>
    </source>
</evidence>
<keyword evidence="2" id="KW-0723">Serine/threonine-protein kinase</keyword>
<dbReference type="GO" id="GO:0000245">
    <property type="term" value="P:spliceosomal complex assembly"/>
    <property type="evidence" value="ECO:0007669"/>
    <property type="project" value="TreeGrafter"/>
</dbReference>
<keyword evidence="3" id="KW-0808">Transferase</keyword>
<comment type="catalytic activity">
    <reaction evidence="7">
        <text>L-threonyl-[protein] + ATP = O-phospho-L-threonyl-[protein] + ADP + H(+)</text>
        <dbReference type="Rhea" id="RHEA:46608"/>
        <dbReference type="Rhea" id="RHEA-COMP:11060"/>
        <dbReference type="Rhea" id="RHEA-COMP:11605"/>
        <dbReference type="ChEBI" id="CHEBI:15378"/>
        <dbReference type="ChEBI" id="CHEBI:30013"/>
        <dbReference type="ChEBI" id="CHEBI:30616"/>
        <dbReference type="ChEBI" id="CHEBI:61977"/>
        <dbReference type="ChEBI" id="CHEBI:456216"/>
        <dbReference type="EC" id="2.7.11.1"/>
    </reaction>
</comment>
<name>A0A6A5UA97_9PLEO</name>
<accession>A0A6A5UA97</accession>
<evidence type="ECO:0000256" key="3">
    <source>
        <dbReference type="ARBA" id="ARBA00022679"/>
    </source>
</evidence>
<gene>
    <name evidence="9" type="ORF">CC80DRAFT_489109</name>
</gene>
<dbReference type="GO" id="GO:0005634">
    <property type="term" value="C:nucleus"/>
    <property type="evidence" value="ECO:0007669"/>
    <property type="project" value="TreeGrafter"/>
</dbReference>
<proteinExistence type="predicted"/>
<dbReference type="EMBL" id="ML976982">
    <property type="protein sequence ID" value="KAF1960869.1"/>
    <property type="molecule type" value="Genomic_DNA"/>
</dbReference>
<dbReference type="OrthoDB" id="5979581at2759"/>
<dbReference type="Gene3D" id="3.30.200.20">
    <property type="entry name" value="Phosphorylase Kinase, domain 1"/>
    <property type="match status" value="1"/>
</dbReference>
<evidence type="ECO:0000313" key="10">
    <source>
        <dbReference type="Proteomes" id="UP000800035"/>
    </source>
</evidence>
<organism evidence="9 10">
    <name type="scientific">Byssothecium circinans</name>
    <dbReference type="NCBI Taxonomy" id="147558"/>
    <lineage>
        <taxon>Eukaryota</taxon>
        <taxon>Fungi</taxon>
        <taxon>Dikarya</taxon>
        <taxon>Ascomycota</taxon>
        <taxon>Pezizomycotina</taxon>
        <taxon>Dothideomycetes</taxon>
        <taxon>Pleosporomycetidae</taxon>
        <taxon>Pleosporales</taxon>
        <taxon>Massarineae</taxon>
        <taxon>Massarinaceae</taxon>
        <taxon>Byssothecium</taxon>
    </lineage>
</organism>
<reference evidence="9" key="1">
    <citation type="journal article" date="2020" name="Stud. Mycol.">
        <title>101 Dothideomycetes genomes: a test case for predicting lifestyles and emergence of pathogens.</title>
        <authorList>
            <person name="Haridas S."/>
            <person name="Albert R."/>
            <person name="Binder M."/>
            <person name="Bloem J."/>
            <person name="Labutti K."/>
            <person name="Salamov A."/>
            <person name="Andreopoulos B."/>
            <person name="Baker S."/>
            <person name="Barry K."/>
            <person name="Bills G."/>
            <person name="Bluhm B."/>
            <person name="Cannon C."/>
            <person name="Castanera R."/>
            <person name="Culley D."/>
            <person name="Daum C."/>
            <person name="Ezra D."/>
            <person name="Gonzalez J."/>
            <person name="Henrissat B."/>
            <person name="Kuo A."/>
            <person name="Liang C."/>
            <person name="Lipzen A."/>
            <person name="Lutzoni F."/>
            <person name="Magnuson J."/>
            <person name="Mondo S."/>
            <person name="Nolan M."/>
            <person name="Ohm R."/>
            <person name="Pangilinan J."/>
            <person name="Park H.-J."/>
            <person name="Ramirez L."/>
            <person name="Alfaro M."/>
            <person name="Sun H."/>
            <person name="Tritt A."/>
            <person name="Yoshinaga Y."/>
            <person name="Zwiers L.-H."/>
            <person name="Turgeon B."/>
            <person name="Goodwin S."/>
            <person name="Spatafora J."/>
            <person name="Crous P."/>
            <person name="Grigoriev I."/>
        </authorList>
    </citation>
    <scope>NUCLEOTIDE SEQUENCE</scope>
    <source>
        <strain evidence="9">CBS 675.92</strain>
    </source>
</reference>
<evidence type="ECO:0000256" key="4">
    <source>
        <dbReference type="ARBA" id="ARBA00022741"/>
    </source>
</evidence>
<evidence type="ECO:0000256" key="5">
    <source>
        <dbReference type="ARBA" id="ARBA00022777"/>
    </source>
</evidence>
<dbReference type="InterPro" id="IPR011009">
    <property type="entry name" value="Kinase-like_dom_sf"/>
</dbReference>
<evidence type="ECO:0000256" key="6">
    <source>
        <dbReference type="ARBA" id="ARBA00022840"/>
    </source>
</evidence>
<dbReference type="PANTHER" id="PTHR47634">
    <property type="entry name" value="PROTEIN KINASE DOMAIN-CONTAINING PROTEIN-RELATED"/>
    <property type="match status" value="1"/>
</dbReference>
<dbReference type="GO" id="GO:0005524">
    <property type="term" value="F:ATP binding"/>
    <property type="evidence" value="ECO:0007669"/>
    <property type="project" value="UniProtKB-KW"/>
</dbReference>
<keyword evidence="10" id="KW-1185">Reference proteome</keyword>
<comment type="catalytic activity">
    <reaction evidence="8">
        <text>L-seryl-[protein] + ATP = O-phospho-L-seryl-[protein] + ADP + H(+)</text>
        <dbReference type="Rhea" id="RHEA:17989"/>
        <dbReference type="Rhea" id="RHEA-COMP:9863"/>
        <dbReference type="Rhea" id="RHEA-COMP:11604"/>
        <dbReference type="ChEBI" id="CHEBI:15378"/>
        <dbReference type="ChEBI" id="CHEBI:29999"/>
        <dbReference type="ChEBI" id="CHEBI:30616"/>
        <dbReference type="ChEBI" id="CHEBI:83421"/>
        <dbReference type="ChEBI" id="CHEBI:456216"/>
        <dbReference type="EC" id="2.7.11.1"/>
    </reaction>
</comment>
<keyword evidence="5" id="KW-0418">Kinase</keyword>
<dbReference type="AlphaFoldDB" id="A0A6A5UA97"/>
<dbReference type="EC" id="2.7.11.1" evidence="1"/>
<evidence type="ECO:0000256" key="7">
    <source>
        <dbReference type="ARBA" id="ARBA00047899"/>
    </source>
</evidence>
<protein>
    <recommendedName>
        <fullName evidence="1">non-specific serine/threonine protein kinase</fullName>
        <ecNumber evidence="1">2.7.11.1</ecNumber>
    </recommendedName>
</protein>
<evidence type="ECO:0000256" key="2">
    <source>
        <dbReference type="ARBA" id="ARBA00022527"/>
    </source>
</evidence>